<dbReference type="Gene3D" id="3.40.630.30">
    <property type="match status" value="1"/>
</dbReference>
<dbReference type="PANTHER" id="PTHR43420:SF44">
    <property type="entry name" value="ACETYLTRANSFERASE YPEA"/>
    <property type="match status" value="1"/>
</dbReference>
<evidence type="ECO:0000313" key="5">
    <source>
        <dbReference type="EMBL" id="ARP99243.1"/>
    </source>
</evidence>
<dbReference type="PANTHER" id="PTHR43420">
    <property type="entry name" value="ACETYLTRANSFERASE"/>
    <property type="match status" value="1"/>
</dbReference>
<dbReference type="SUPFAM" id="SSF55729">
    <property type="entry name" value="Acyl-CoA N-acyltransferases (Nat)"/>
    <property type="match status" value="1"/>
</dbReference>
<evidence type="ECO:0000256" key="2">
    <source>
        <dbReference type="ARBA" id="ARBA00022490"/>
    </source>
</evidence>
<dbReference type="InterPro" id="IPR050680">
    <property type="entry name" value="YpeA/RimI_acetyltransf"/>
</dbReference>
<dbReference type="EMBL" id="CP021112">
    <property type="protein sequence ID" value="ARP99243.1"/>
    <property type="molecule type" value="Genomic_DNA"/>
</dbReference>
<evidence type="ECO:0000313" key="6">
    <source>
        <dbReference type="Proteomes" id="UP000194137"/>
    </source>
</evidence>
<dbReference type="Proteomes" id="UP000194137">
    <property type="component" value="Chromosome"/>
</dbReference>
<keyword evidence="6" id="KW-1185">Reference proteome</keyword>
<keyword evidence="4" id="KW-0012">Acyltransferase</keyword>
<evidence type="ECO:0000256" key="3">
    <source>
        <dbReference type="ARBA" id="ARBA00022679"/>
    </source>
</evidence>
<dbReference type="NCBIfam" id="TIGR01575">
    <property type="entry name" value="rimI"/>
    <property type="match status" value="1"/>
</dbReference>
<dbReference type="AlphaFoldDB" id="A0A1W6ZPC4"/>
<sequence length="161" mass="17891">MKWLFELLSPARPPVISDAATRDASAIARLHAASFQRGWSEDEIEHMLLDRNVVAHRATIGKNFAGFIISRMAADEAEILSIAVSSSYRGRNIARTILRHHLGRLAAFGVRTVFLEVDEGNVSALRLYRRAGFVEVGRRDGYYPSTSGRPTSALVLRRDLA</sequence>
<dbReference type="InterPro" id="IPR000182">
    <property type="entry name" value="GNAT_dom"/>
</dbReference>
<dbReference type="CDD" id="cd04301">
    <property type="entry name" value="NAT_SF"/>
    <property type="match status" value="1"/>
</dbReference>
<comment type="similarity">
    <text evidence="1">Belongs to the acetyltransferase family. RimI subfamily.</text>
</comment>
<dbReference type="KEGG" id="psin:CAK95_09215"/>
<proteinExistence type="inferred from homology"/>
<keyword evidence="2" id="KW-0963">Cytoplasm</keyword>
<dbReference type="STRING" id="1235591.CAK95_09215"/>
<keyword evidence="3 5" id="KW-0808">Transferase</keyword>
<dbReference type="OrthoDB" id="9804026at2"/>
<dbReference type="RefSeq" id="WP_086087651.1">
    <property type="nucleotide sequence ID" value="NZ_CP021112.1"/>
</dbReference>
<dbReference type="InterPro" id="IPR016181">
    <property type="entry name" value="Acyl_CoA_acyltransferase"/>
</dbReference>
<protein>
    <submittedName>
        <fullName evidence="5">Ribosomal-protein-alanine N-acetyltransferase</fullName>
    </submittedName>
</protein>
<dbReference type="GO" id="GO:0008080">
    <property type="term" value="F:N-acetyltransferase activity"/>
    <property type="evidence" value="ECO:0007669"/>
    <property type="project" value="InterPro"/>
</dbReference>
<reference evidence="5 6" key="1">
    <citation type="submission" date="2017-05" db="EMBL/GenBank/DDBJ databases">
        <title>Full genome sequence of Pseudorhodoplanes sinuspersici.</title>
        <authorList>
            <person name="Dastgheib S.M.M."/>
            <person name="Shavandi M."/>
            <person name="Tirandaz H."/>
        </authorList>
    </citation>
    <scope>NUCLEOTIDE SEQUENCE [LARGE SCALE GENOMIC DNA]</scope>
    <source>
        <strain evidence="5 6">RIPI110</strain>
    </source>
</reference>
<evidence type="ECO:0000256" key="4">
    <source>
        <dbReference type="ARBA" id="ARBA00023315"/>
    </source>
</evidence>
<name>A0A1W6ZPC4_9HYPH</name>
<organism evidence="5 6">
    <name type="scientific">Pseudorhodoplanes sinuspersici</name>
    <dbReference type="NCBI Taxonomy" id="1235591"/>
    <lineage>
        <taxon>Bacteria</taxon>
        <taxon>Pseudomonadati</taxon>
        <taxon>Pseudomonadota</taxon>
        <taxon>Alphaproteobacteria</taxon>
        <taxon>Hyphomicrobiales</taxon>
        <taxon>Pseudorhodoplanes</taxon>
    </lineage>
</organism>
<accession>A0A1W6ZPC4</accession>
<dbReference type="Pfam" id="PF00583">
    <property type="entry name" value="Acetyltransf_1"/>
    <property type="match status" value="1"/>
</dbReference>
<dbReference type="PROSITE" id="PS51186">
    <property type="entry name" value="GNAT"/>
    <property type="match status" value="1"/>
</dbReference>
<dbReference type="InterPro" id="IPR006464">
    <property type="entry name" value="AcTrfase_RimI/Ard1"/>
</dbReference>
<gene>
    <name evidence="5" type="ORF">CAK95_09215</name>
</gene>
<evidence type="ECO:0000256" key="1">
    <source>
        <dbReference type="ARBA" id="ARBA00005395"/>
    </source>
</evidence>